<dbReference type="AlphaFoldDB" id="A0A1M3KZD3"/>
<name>A0A1M3KZD3_9BACT</name>
<protein>
    <submittedName>
        <fullName evidence="1">Uncharacterized protein</fullName>
    </submittedName>
</protein>
<evidence type="ECO:0000313" key="2">
    <source>
        <dbReference type="Proteomes" id="UP000184233"/>
    </source>
</evidence>
<dbReference type="STRING" id="1895771.BGO89_07725"/>
<organism evidence="1 2">
    <name type="scientific">Candidatus Kapaibacterium thiocyanatum</name>
    <dbReference type="NCBI Taxonomy" id="1895771"/>
    <lineage>
        <taxon>Bacteria</taxon>
        <taxon>Pseudomonadati</taxon>
        <taxon>Candidatus Kapaibacteriota</taxon>
        <taxon>Candidatus Kapaibacteriia</taxon>
        <taxon>Candidatus Kapaibacteriales</taxon>
        <taxon>Candidatus Kapaibacteriaceae</taxon>
        <taxon>Candidatus Kapaibacterium</taxon>
    </lineage>
</organism>
<evidence type="ECO:0000313" key="1">
    <source>
        <dbReference type="EMBL" id="OJX57849.1"/>
    </source>
</evidence>
<reference evidence="1 2" key="1">
    <citation type="submission" date="2016-09" db="EMBL/GenBank/DDBJ databases">
        <title>Genome-resolved meta-omics ties microbial dynamics to process performance in biotechnology for thiocyanate degradation.</title>
        <authorList>
            <person name="Kantor R.S."/>
            <person name="Huddy R.J."/>
            <person name="Iyer R."/>
            <person name="Thomas B.C."/>
            <person name="Brown C.T."/>
            <person name="Anantharaman K."/>
            <person name="Tringe S."/>
            <person name="Hettich R.L."/>
            <person name="Harrison S.T."/>
            <person name="Banfield J.F."/>
        </authorList>
    </citation>
    <scope>NUCLEOTIDE SEQUENCE [LARGE SCALE GENOMIC DNA]</scope>
    <source>
        <strain evidence="1">59-99</strain>
    </source>
</reference>
<gene>
    <name evidence="1" type="ORF">BGO89_07725</name>
</gene>
<comment type="caution">
    <text evidence="1">The sequence shown here is derived from an EMBL/GenBank/DDBJ whole genome shotgun (WGS) entry which is preliminary data.</text>
</comment>
<dbReference type="Proteomes" id="UP000184233">
    <property type="component" value="Unassembled WGS sequence"/>
</dbReference>
<sequence>MSKTKTIVGDIFEIDTPAGKAYLHFIYQHPTNCELVRVLPGLYLETPHDIEAIAAMQERYFVLFPLNAAYRKKIVRKVGYASPEAYSMPKYMREIHIVRGAFLGWLIVDTDTLVRRLVKVLSPEEKQLSSFGIWNDTLLCERLVEGWSLENWGHEWGDPEE</sequence>
<proteinExistence type="predicted"/>
<dbReference type="EMBL" id="MKVH01000021">
    <property type="protein sequence ID" value="OJX57849.1"/>
    <property type="molecule type" value="Genomic_DNA"/>
</dbReference>
<accession>A0A1M3KZD3</accession>